<dbReference type="InterPro" id="IPR009057">
    <property type="entry name" value="Homeodomain-like_sf"/>
</dbReference>
<dbReference type="GO" id="GO:0004803">
    <property type="term" value="F:transposase activity"/>
    <property type="evidence" value="ECO:0007669"/>
    <property type="project" value="InterPro"/>
</dbReference>
<gene>
    <name evidence="1" type="ORF">SAMN05421882_10872</name>
</gene>
<dbReference type="Proteomes" id="UP000183454">
    <property type="component" value="Unassembled WGS sequence"/>
</dbReference>
<protein>
    <submittedName>
        <fullName evidence="1">Transposase</fullName>
    </submittedName>
</protein>
<dbReference type="InterPro" id="IPR002514">
    <property type="entry name" value="Transposase_8"/>
</dbReference>
<organism evidence="1 2">
    <name type="scientific">Nitrosomonas communis</name>
    <dbReference type="NCBI Taxonomy" id="44574"/>
    <lineage>
        <taxon>Bacteria</taxon>
        <taxon>Pseudomonadati</taxon>
        <taxon>Pseudomonadota</taxon>
        <taxon>Betaproteobacteria</taxon>
        <taxon>Nitrosomonadales</taxon>
        <taxon>Nitrosomonadaceae</taxon>
        <taxon>Nitrosomonas</taxon>
    </lineage>
</organism>
<reference evidence="1 2" key="1">
    <citation type="submission" date="2016-10" db="EMBL/GenBank/DDBJ databases">
        <authorList>
            <person name="de Groot N.N."/>
        </authorList>
    </citation>
    <scope>NUCLEOTIDE SEQUENCE [LARGE SCALE GENOMIC DNA]</scope>
    <source>
        <strain evidence="1 2">Nm110</strain>
    </source>
</reference>
<proteinExistence type="predicted"/>
<accession>A0A1H2ZRZ3</accession>
<dbReference type="GO" id="GO:0003677">
    <property type="term" value="F:DNA binding"/>
    <property type="evidence" value="ECO:0007669"/>
    <property type="project" value="InterPro"/>
</dbReference>
<evidence type="ECO:0000313" key="2">
    <source>
        <dbReference type="Proteomes" id="UP000183454"/>
    </source>
</evidence>
<name>A0A1H2ZRZ3_9PROT</name>
<sequence length="150" mass="17416">MKQKSYSKEFKESVIKKMMPPNAVSVPQLCKETGISDVTLYKWRKVYRNRGIAVPGDNSQAEDKLAVVIETADWNSVQLSEYCRNKGLYPEACTQNRLISGKRQRCQGINAILRSRKKRIATVRKTKSRSSIWNLNSNARKRHRQKQPRY</sequence>
<dbReference type="AlphaFoldDB" id="A0A1H2ZRZ3"/>
<dbReference type="Pfam" id="PF01527">
    <property type="entry name" value="HTH_Tnp_1"/>
    <property type="match status" value="1"/>
</dbReference>
<dbReference type="EMBL" id="FNNH01000087">
    <property type="protein sequence ID" value="SDX19439.1"/>
    <property type="molecule type" value="Genomic_DNA"/>
</dbReference>
<dbReference type="RefSeq" id="WP_083340339.1">
    <property type="nucleotide sequence ID" value="NZ_FNNH01000087.1"/>
</dbReference>
<dbReference type="SUPFAM" id="SSF46689">
    <property type="entry name" value="Homeodomain-like"/>
    <property type="match status" value="1"/>
</dbReference>
<dbReference type="GO" id="GO:0006313">
    <property type="term" value="P:DNA transposition"/>
    <property type="evidence" value="ECO:0007669"/>
    <property type="project" value="InterPro"/>
</dbReference>
<evidence type="ECO:0000313" key="1">
    <source>
        <dbReference type="EMBL" id="SDX19439.1"/>
    </source>
</evidence>